<name>A0A834YSV8_TETSI</name>
<comment type="function">
    <text evidence="5">Catalyzes the exchange of ADP and ATP across the membrane.</text>
</comment>
<organism evidence="6 7">
    <name type="scientific">Tetracentron sinense</name>
    <name type="common">Spur-leaf</name>
    <dbReference type="NCBI Taxonomy" id="13715"/>
    <lineage>
        <taxon>Eukaryota</taxon>
        <taxon>Viridiplantae</taxon>
        <taxon>Streptophyta</taxon>
        <taxon>Embryophyta</taxon>
        <taxon>Tracheophyta</taxon>
        <taxon>Spermatophyta</taxon>
        <taxon>Magnoliopsida</taxon>
        <taxon>Trochodendrales</taxon>
        <taxon>Trochodendraceae</taxon>
        <taxon>Tetracentron</taxon>
    </lineage>
</organism>
<evidence type="ECO:0000256" key="1">
    <source>
        <dbReference type="ARBA" id="ARBA00006375"/>
    </source>
</evidence>
<dbReference type="PANTHER" id="PTHR45635:SF8">
    <property type="entry name" value="ADP,ATP CARRIER PROTEIN ER-ANT1"/>
    <property type="match status" value="1"/>
</dbReference>
<dbReference type="AlphaFoldDB" id="A0A834YSV8"/>
<evidence type="ECO:0000313" key="6">
    <source>
        <dbReference type="EMBL" id="KAF8394844.1"/>
    </source>
</evidence>
<reference evidence="6 7" key="1">
    <citation type="submission" date="2020-04" db="EMBL/GenBank/DDBJ databases">
        <title>Plant Genome Project.</title>
        <authorList>
            <person name="Zhang R.-G."/>
        </authorList>
    </citation>
    <scope>NUCLEOTIDE SEQUENCE [LARGE SCALE GENOMIC DNA]</scope>
    <source>
        <strain evidence="6">YNK0</strain>
        <tissue evidence="6">Leaf</tissue>
    </source>
</reference>
<dbReference type="OrthoDB" id="270584at2759"/>
<comment type="subunit">
    <text evidence="5">Monomer.</text>
</comment>
<evidence type="ECO:0000313" key="7">
    <source>
        <dbReference type="Proteomes" id="UP000655225"/>
    </source>
</evidence>
<keyword evidence="3" id="KW-0677">Repeat</keyword>
<evidence type="ECO:0000256" key="2">
    <source>
        <dbReference type="ARBA" id="ARBA00022448"/>
    </source>
</evidence>
<comment type="similarity">
    <text evidence="1 5">Belongs to the mitochondrial carrier (TC 2.A.29) family.</text>
</comment>
<keyword evidence="4" id="KW-0472">Membrane</keyword>
<dbReference type="GO" id="GO:0140021">
    <property type="term" value="P:mitochondrial ADP transmembrane transport"/>
    <property type="evidence" value="ECO:0007669"/>
    <property type="project" value="InterPro"/>
</dbReference>
<dbReference type="EMBL" id="JABCRI010000013">
    <property type="protein sequence ID" value="KAF8394844.1"/>
    <property type="molecule type" value="Genomic_DNA"/>
</dbReference>
<dbReference type="PANTHER" id="PTHR45635">
    <property type="entry name" value="ADP,ATP CARRIER PROTEIN 1-RELATED-RELATED"/>
    <property type="match status" value="1"/>
</dbReference>
<dbReference type="Proteomes" id="UP000655225">
    <property type="component" value="Unassembled WGS sequence"/>
</dbReference>
<dbReference type="GO" id="GO:1990544">
    <property type="term" value="P:mitochondrial ATP transmembrane transport"/>
    <property type="evidence" value="ECO:0007669"/>
    <property type="project" value="InterPro"/>
</dbReference>
<dbReference type="GO" id="GO:0005471">
    <property type="term" value="F:ATP:ADP antiporter activity"/>
    <property type="evidence" value="ECO:0007669"/>
    <property type="project" value="UniProtKB-UniRule"/>
</dbReference>
<keyword evidence="4" id="KW-0812">Transmembrane</keyword>
<gene>
    <name evidence="6" type="ORF">HHK36_018781</name>
</gene>
<protein>
    <recommendedName>
        <fullName evidence="5">ADP/ATP translocase</fullName>
    </recommendedName>
    <alternativeName>
        <fullName evidence="5">ADP,ATP carrier protein</fullName>
    </alternativeName>
</protein>
<keyword evidence="7" id="KW-1185">Reference proteome</keyword>
<comment type="caution">
    <text evidence="6">The sequence shown here is derived from an EMBL/GenBank/DDBJ whole genome shotgun (WGS) entry which is preliminary data.</text>
</comment>
<proteinExistence type="inferred from homology"/>
<evidence type="ECO:0000256" key="4">
    <source>
        <dbReference type="ARBA" id="ARBA00022989"/>
    </source>
</evidence>
<keyword evidence="2 5" id="KW-0813">Transport</keyword>
<accession>A0A834YSV8</accession>
<dbReference type="GO" id="GO:0005743">
    <property type="term" value="C:mitochondrial inner membrane"/>
    <property type="evidence" value="ECO:0007669"/>
    <property type="project" value="InterPro"/>
</dbReference>
<dbReference type="InterPro" id="IPR002113">
    <property type="entry name" value="ADT_euk_type"/>
</dbReference>
<evidence type="ECO:0000256" key="3">
    <source>
        <dbReference type="ARBA" id="ARBA00022737"/>
    </source>
</evidence>
<sequence>MSPSSPYKNSAESPMGKETTGNPLLMLSRLSSGSYMEAFYFAFKGYFQSIFGCSQEKRWMCYVVGCKCGLTASGSGAKATGFLFLYHLDYACTLLDTDVKECLANDLRQFKGLLDVYRKTLSSKGFVGELLCQFPVGLASYKSSGVCA</sequence>
<keyword evidence="4" id="KW-1133">Transmembrane helix</keyword>
<evidence type="ECO:0000256" key="5">
    <source>
        <dbReference type="RuleBase" id="RU368008"/>
    </source>
</evidence>
<comment type="subcellular location">
    <subcellularLocation>
        <location evidence="5">Membrane</location>
        <topology evidence="5">Multi-pass membrane protein</topology>
    </subcellularLocation>
</comment>